<reference evidence="16" key="2">
    <citation type="submission" date="2010-04" db="EMBL/GenBank/DDBJ databases">
        <authorList>
            <person name="Buell R."/>
            <person name="Hamilton J."/>
            <person name="Hostetler J."/>
        </authorList>
    </citation>
    <scope>NUCLEOTIDE SEQUENCE [LARGE SCALE GENOMIC DNA]</scope>
    <source>
        <strain evidence="16">DAOM:BR144</strain>
    </source>
</reference>
<keyword evidence="3" id="KW-0808">Transferase</keyword>
<reference evidence="15" key="3">
    <citation type="submission" date="2015-02" db="UniProtKB">
        <authorList>
            <consortium name="EnsemblProtists"/>
        </authorList>
    </citation>
    <scope>IDENTIFICATION</scope>
    <source>
        <strain evidence="15">DAOM BR144</strain>
    </source>
</reference>
<dbReference type="PANTHER" id="PTHR11042">
    <property type="entry name" value="EUKARYOTIC TRANSLATION INITIATION FACTOR 2-ALPHA KINASE EIF2-ALPHA KINASE -RELATED"/>
    <property type="match status" value="1"/>
</dbReference>
<dbReference type="STRING" id="431595.K3WXV5"/>
<dbReference type="Proteomes" id="UP000019132">
    <property type="component" value="Unassembled WGS sequence"/>
</dbReference>
<dbReference type="EC" id="2.7.11.1" evidence="1"/>
<dbReference type="InterPro" id="IPR050339">
    <property type="entry name" value="CC_SR_Kinase"/>
</dbReference>
<feature type="region of interest" description="Disordered" evidence="12">
    <location>
        <begin position="266"/>
        <end position="382"/>
    </location>
</feature>
<dbReference type="GO" id="GO:0005737">
    <property type="term" value="C:cytoplasm"/>
    <property type="evidence" value="ECO:0007669"/>
    <property type="project" value="TreeGrafter"/>
</dbReference>
<protein>
    <recommendedName>
        <fullName evidence="1">non-specific serine/threonine protein kinase</fullName>
        <ecNumber evidence="1">2.7.11.1</ecNumber>
    </recommendedName>
</protein>
<dbReference type="SMART" id="SM00220">
    <property type="entry name" value="S_TKc"/>
    <property type="match status" value="1"/>
</dbReference>
<reference evidence="16" key="1">
    <citation type="journal article" date="2010" name="Genome Biol.">
        <title>Genome sequence of the necrotrophic plant pathogen Pythium ultimum reveals original pathogenicity mechanisms and effector repertoire.</title>
        <authorList>
            <person name="Levesque C.A."/>
            <person name="Brouwer H."/>
            <person name="Cano L."/>
            <person name="Hamilton J.P."/>
            <person name="Holt C."/>
            <person name="Huitema E."/>
            <person name="Raffaele S."/>
            <person name="Robideau G.P."/>
            <person name="Thines M."/>
            <person name="Win J."/>
            <person name="Zerillo M.M."/>
            <person name="Beakes G.W."/>
            <person name="Boore J.L."/>
            <person name="Busam D."/>
            <person name="Dumas B."/>
            <person name="Ferriera S."/>
            <person name="Fuerstenberg S.I."/>
            <person name="Gachon C.M."/>
            <person name="Gaulin E."/>
            <person name="Govers F."/>
            <person name="Grenville-Briggs L."/>
            <person name="Horner N."/>
            <person name="Hostetler J."/>
            <person name="Jiang R.H."/>
            <person name="Johnson J."/>
            <person name="Krajaejun T."/>
            <person name="Lin H."/>
            <person name="Meijer H.J."/>
            <person name="Moore B."/>
            <person name="Morris P."/>
            <person name="Phuntmart V."/>
            <person name="Puiu D."/>
            <person name="Shetty J."/>
            <person name="Stajich J.E."/>
            <person name="Tripathy S."/>
            <person name="Wawra S."/>
            <person name="van West P."/>
            <person name="Whitty B.R."/>
            <person name="Coutinho P.M."/>
            <person name="Henrissat B."/>
            <person name="Martin F."/>
            <person name="Thomas P.D."/>
            <person name="Tyler B.M."/>
            <person name="De Vries R.P."/>
            <person name="Kamoun S."/>
            <person name="Yandell M."/>
            <person name="Tisserat N."/>
            <person name="Buell C.R."/>
        </authorList>
    </citation>
    <scope>NUCLEOTIDE SEQUENCE</scope>
    <source>
        <strain evidence="16">DAOM:BR144</strain>
    </source>
</reference>
<evidence type="ECO:0000256" key="11">
    <source>
        <dbReference type="PROSITE-ProRule" id="PRU10141"/>
    </source>
</evidence>
<feature type="binding site" evidence="11">
    <location>
        <position position="433"/>
    </location>
    <ligand>
        <name>ATP</name>
        <dbReference type="ChEBI" id="CHEBI:30616"/>
    </ligand>
</feature>
<keyword evidence="13" id="KW-0812">Transmembrane</keyword>
<sequence length="833" mass="91174">METHFRLRLLGNNYYLEPSSEDVSNFSGGESLSSAPSFHESDNDGIYEETQPRRKHRVFWKPIVNEGKRGVFITYYHVGAMMIGVTVGSLLIAWGCYVKGLSASIAHNAIKGSNQFFMSHVHQLTIERPGEENITISSVISHPLLMSAFDTPRTLPLLENGDSTSFSSSSIDISIDPATEAELMDKFARMSAIEAASALVSAGYPSARSKVLQVGYEADSIDPPMSSAIVVRAPSNSVSLQLGKAVPTTSPGFDVDELDLSFDESINDSNEEGKVTPSVLSLETSNFDREIGDEEDREEVDEHHAADRVTVEDGASAHPSEKSEEATFWNSDSSSNLSSEDESNSSAESTASSAKISDTSSSESDHQHLKERKGSDASSSDSSHANEAEVLFPFVCQSRFANEFEEISAIGKGGFGQVILAENRLDGRKYAIKRVGLHLKNQTSKVLQKFLREVKILALLDHPNIVRYYQAWLEKVEESSSTGLFTVSSDLDSSRAGGPNRNYSMSNLLAPISEMEFSDNRPSRMDFYSNGGAMDEDDDGGFMWERDSSSELSGEQVWREEDLIQSNKMRKNRRQNVVAPNLPVRESGTDEDFSAEKCDHWLFIQMQYCAGRNLGDYLALPNRPMELPKLLRIFVQISSALAHVHSCGLIHRDLKPANIFVADTEGDSIKLGDFGLSRYAANVNLNGPTSVEEHHQELSASVTASTTMNGTSGHLAMPSLDLMGSGAILPSTTFSFHVEAQTESCGGENGPACGERRLPNHNLLKEICDVIGQAGNDRVEIKKCGLQLQDGVQILEFVLDAPPVQSESADDYCYDTIVVAIEALPGVRRVRAL</sequence>
<evidence type="ECO:0000259" key="14">
    <source>
        <dbReference type="PROSITE" id="PS50011"/>
    </source>
</evidence>
<dbReference type="Pfam" id="PF00069">
    <property type="entry name" value="Pkinase"/>
    <property type="match status" value="2"/>
</dbReference>
<feature type="transmembrane region" description="Helical" evidence="13">
    <location>
        <begin position="75"/>
        <end position="95"/>
    </location>
</feature>
<dbReference type="Gene3D" id="1.10.510.10">
    <property type="entry name" value="Transferase(Phosphotransferase) domain 1"/>
    <property type="match status" value="1"/>
</dbReference>
<comment type="catalytic activity">
    <reaction evidence="9">
        <text>L-threonyl-[protein] + ATP = O-phospho-L-threonyl-[protein] + ADP + H(+)</text>
        <dbReference type="Rhea" id="RHEA:46608"/>
        <dbReference type="Rhea" id="RHEA-COMP:11060"/>
        <dbReference type="Rhea" id="RHEA-COMP:11605"/>
        <dbReference type="ChEBI" id="CHEBI:15378"/>
        <dbReference type="ChEBI" id="CHEBI:30013"/>
        <dbReference type="ChEBI" id="CHEBI:30616"/>
        <dbReference type="ChEBI" id="CHEBI:61977"/>
        <dbReference type="ChEBI" id="CHEBI:456216"/>
        <dbReference type="EC" id="2.7.11.1"/>
    </reaction>
    <physiologicalReaction direction="left-to-right" evidence="9">
        <dbReference type="Rhea" id="RHEA:46609"/>
    </physiologicalReaction>
</comment>
<keyword evidence="6 11" id="KW-0067">ATP-binding</keyword>
<dbReference type="eggNOG" id="KOG1035">
    <property type="taxonomic scope" value="Eukaryota"/>
</dbReference>
<keyword evidence="13" id="KW-0472">Membrane</keyword>
<dbReference type="EMBL" id="GL376624">
    <property type="status" value="NOT_ANNOTATED_CDS"/>
    <property type="molecule type" value="Genomic_DNA"/>
</dbReference>
<dbReference type="InterPro" id="IPR011009">
    <property type="entry name" value="Kinase-like_dom_sf"/>
</dbReference>
<dbReference type="Gene3D" id="3.30.200.20">
    <property type="entry name" value="Phosphorylase Kinase, domain 1"/>
    <property type="match status" value="1"/>
</dbReference>
<evidence type="ECO:0000256" key="5">
    <source>
        <dbReference type="ARBA" id="ARBA00022777"/>
    </source>
</evidence>
<feature type="compositionally biased region" description="Basic and acidic residues" evidence="12">
    <location>
        <begin position="363"/>
        <end position="375"/>
    </location>
</feature>
<dbReference type="EnsemblProtists" id="PYU1_T009803">
    <property type="protein sequence ID" value="PYU1_T009803"/>
    <property type="gene ID" value="PYU1_G009785"/>
</dbReference>
<dbReference type="VEuPathDB" id="FungiDB:PYU1_G009785"/>
<evidence type="ECO:0000256" key="12">
    <source>
        <dbReference type="SAM" id="MobiDB-lite"/>
    </source>
</evidence>
<feature type="domain" description="Protein kinase" evidence="14">
    <location>
        <begin position="404"/>
        <end position="818"/>
    </location>
</feature>
<dbReference type="GO" id="GO:0004694">
    <property type="term" value="F:eukaryotic translation initiation factor 2alpha kinase activity"/>
    <property type="evidence" value="ECO:0007669"/>
    <property type="project" value="TreeGrafter"/>
</dbReference>
<dbReference type="GO" id="GO:0005524">
    <property type="term" value="F:ATP binding"/>
    <property type="evidence" value="ECO:0007669"/>
    <property type="project" value="UniProtKB-UniRule"/>
</dbReference>
<dbReference type="InParanoid" id="K3WXV5"/>
<dbReference type="PROSITE" id="PS00107">
    <property type="entry name" value="PROTEIN_KINASE_ATP"/>
    <property type="match status" value="1"/>
</dbReference>
<dbReference type="GO" id="GO:0017148">
    <property type="term" value="P:negative regulation of translation"/>
    <property type="evidence" value="ECO:0007669"/>
    <property type="project" value="UniProtKB-KW"/>
</dbReference>
<keyword evidence="7" id="KW-0652">Protein synthesis inhibitor</keyword>
<evidence type="ECO:0000256" key="6">
    <source>
        <dbReference type="ARBA" id="ARBA00022840"/>
    </source>
</evidence>
<dbReference type="PROSITE" id="PS50011">
    <property type="entry name" value="PROTEIN_KINASE_DOM"/>
    <property type="match status" value="1"/>
</dbReference>
<evidence type="ECO:0000256" key="3">
    <source>
        <dbReference type="ARBA" id="ARBA00022679"/>
    </source>
</evidence>
<feature type="region of interest" description="Disordered" evidence="12">
    <location>
        <begin position="26"/>
        <end position="47"/>
    </location>
</feature>
<keyword evidence="16" id="KW-1185">Reference proteome</keyword>
<evidence type="ECO:0000313" key="16">
    <source>
        <dbReference type="Proteomes" id="UP000019132"/>
    </source>
</evidence>
<evidence type="ECO:0000256" key="13">
    <source>
        <dbReference type="SAM" id="Phobius"/>
    </source>
</evidence>
<dbReference type="InterPro" id="IPR017441">
    <property type="entry name" value="Protein_kinase_ATP_BS"/>
</dbReference>
<accession>K3WXV5</accession>
<name>K3WXV5_GLOUD</name>
<evidence type="ECO:0000256" key="8">
    <source>
        <dbReference type="ARBA" id="ARBA00037982"/>
    </source>
</evidence>
<evidence type="ECO:0000256" key="9">
    <source>
        <dbReference type="ARBA" id="ARBA00048659"/>
    </source>
</evidence>
<keyword evidence="2" id="KW-0723">Serine/threonine-protein kinase</keyword>
<evidence type="ECO:0000256" key="2">
    <source>
        <dbReference type="ARBA" id="ARBA00022527"/>
    </source>
</evidence>
<dbReference type="InterPro" id="IPR000719">
    <property type="entry name" value="Prot_kinase_dom"/>
</dbReference>
<comment type="similarity">
    <text evidence="8">Belongs to the protein kinase superfamily. Ser/Thr protein kinase family. GCN2 subfamily.</text>
</comment>
<dbReference type="GO" id="GO:0005634">
    <property type="term" value="C:nucleus"/>
    <property type="evidence" value="ECO:0007669"/>
    <property type="project" value="TreeGrafter"/>
</dbReference>
<feature type="compositionally biased region" description="Low complexity" evidence="12">
    <location>
        <begin position="330"/>
        <end position="362"/>
    </location>
</feature>
<keyword evidence="5" id="KW-0418">Kinase</keyword>
<evidence type="ECO:0000256" key="4">
    <source>
        <dbReference type="ARBA" id="ARBA00022741"/>
    </source>
</evidence>
<organism evidence="15 16">
    <name type="scientific">Globisporangium ultimum (strain ATCC 200006 / CBS 805.95 / DAOM BR144)</name>
    <name type="common">Pythium ultimum</name>
    <dbReference type="NCBI Taxonomy" id="431595"/>
    <lineage>
        <taxon>Eukaryota</taxon>
        <taxon>Sar</taxon>
        <taxon>Stramenopiles</taxon>
        <taxon>Oomycota</taxon>
        <taxon>Peronosporomycetes</taxon>
        <taxon>Pythiales</taxon>
        <taxon>Pythiaceae</taxon>
        <taxon>Globisporangium</taxon>
    </lineage>
</organism>
<dbReference type="HOGENOM" id="CLU_340823_0_0_1"/>
<keyword evidence="13" id="KW-1133">Transmembrane helix</keyword>
<dbReference type="SUPFAM" id="SSF56112">
    <property type="entry name" value="Protein kinase-like (PK-like)"/>
    <property type="match status" value="1"/>
</dbReference>
<keyword evidence="4 11" id="KW-0547">Nucleotide-binding</keyword>
<dbReference type="PROSITE" id="PS00108">
    <property type="entry name" value="PROTEIN_KINASE_ST"/>
    <property type="match status" value="1"/>
</dbReference>
<evidence type="ECO:0000256" key="7">
    <source>
        <dbReference type="ARBA" id="ARBA00023193"/>
    </source>
</evidence>
<evidence type="ECO:0000256" key="1">
    <source>
        <dbReference type="ARBA" id="ARBA00012513"/>
    </source>
</evidence>
<dbReference type="PANTHER" id="PTHR11042:SF160">
    <property type="entry name" value="EUKARYOTIC TRANSLATION INITIATION FACTOR 2-ALPHA KINASE 1"/>
    <property type="match status" value="1"/>
</dbReference>
<dbReference type="AlphaFoldDB" id="K3WXV5"/>
<proteinExistence type="inferred from homology"/>
<dbReference type="InterPro" id="IPR008271">
    <property type="entry name" value="Ser/Thr_kinase_AS"/>
</dbReference>
<feature type="compositionally biased region" description="Polar residues" evidence="12">
    <location>
        <begin position="26"/>
        <end position="36"/>
    </location>
</feature>
<evidence type="ECO:0000313" key="15">
    <source>
        <dbReference type="EnsemblProtists" id="PYU1_T009803"/>
    </source>
</evidence>
<feature type="compositionally biased region" description="Basic and acidic residues" evidence="12">
    <location>
        <begin position="300"/>
        <end position="311"/>
    </location>
</feature>
<evidence type="ECO:0000256" key="10">
    <source>
        <dbReference type="ARBA" id="ARBA00048977"/>
    </source>
</evidence>
<comment type="catalytic activity">
    <reaction evidence="10">
        <text>L-seryl-[protein] + ATP = O-phospho-L-seryl-[protein] + ADP + H(+)</text>
        <dbReference type="Rhea" id="RHEA:17989"/>
        <dbReference type="Rhea" id="RHEA-COMP:9863"/>
        <dbReference type="Rhea" id="RHEA-COMP:11604"/>
        <dbReference type="ChEBI" id="CHEBI:15378"/>
        <dbReference type="ChEBI" id="CHEBI:29999"/>
        <dbReference type="ChEBI" id="CHEBI:30616"/>
        <dbReference type="ChEBI" id="CHEBI:83421"/>
        <dbReference type="ChEBI" id="CHEBI:456216"/>
        <dbReference type="EC" id="2.7.11.1"/>
    </reaction>
    <physiologicalReaction direction="left-to-right" evidence="10">
        <dbReference type="Rhea" id="RHEA:17990"/>
    </physiologicalReaction>
</comment>